<feature type="compositionally biased region" description="Low complexity" evidence="2">
    <location>
        <begin position="558"/>
        <end position="569"/>
    </location>
</feature>
<feature type="region of interest" description="Disordered" evidence="2">
    <location>
        <begin position="467"/>
        <end position="545"/>
    </location>
</feature>
<dbReference type="AlphaFoldDB" id="A0A150GX67"/>
<accession>A0A150GX67</accession>
<dbReference type="SMART" id="SM00028">
    <property type="entry name" value="TPR"/>
    <property type="match status" value="3"/>
</dbReference>
<dbReference type="PROSITE" id="PS50005">
    <property type="entry name" value="TPR"/>
    <property type="match status" value="2"/>
</dbReference>
<keyword evidence="1" id="KW-0802">TPR repeat</keyword>
<dbReference type="SUPFAM" id="SSF48452">
    <property type="entry name" value="TPR-like"/>
    <property type="match status" value="1"/>
</dbReference>
<evidence type="ECO:0000256" key="1">
    <source>
        <dbReference type="PROSITE-ProRule" id="PRU00339"/>
    </source>
</evidence>
<comment type="caution">
    <text evidence="4">The sequence shown here is derived from an EMBL/GenBank/DDBJ whole genome shotgun (WGS) entry which is preliminary data.</text>
</comment>
<dbReference type="Gene3D" id="3.90.1300.10">
    <property type="entry name" value="Amidase signature (AS) domain"/>
    <property type="match status" value="1"/>
</dbReference>
<proteinExistence type="predicted"/>
<feature type="repeat" description="TPR" evidence="1">
    <location>
        <begin position="653"/>
        <end position="686"/>
    </location>
</feature>
<sequence length="800" mass="79486">MPAASAQAEPAPLAEPSRESSGEPSLSQPEAEQPEADKEREQDVEPEAGPPAAEEPLEPAAPPDELAAALDRPSSIERSQRNGPLVPAIIAASIVVGVWLFRRLRGSRGSPTARRAARGAGGAAKADAAAPATAAPEAEAEPLPPPEPIEPDTFEVMVCGPPAELAAVAAAAGSGSLPAPLAGVTLVVSEDVDVAGTSTTLGVDGGVMAEAAAASAGAVGKLAAAGASCVGKAGVQPLGLDTLGANFGNPYNKAMVSGGGQTGSAVAVATGLAQLALVSDVLGSGLLPAACCGLYGYRASPGALGHVNAAGAASPEGLQSAALMAADPGVLLRAAQALGVPGNFNLRGEIVRFVVAEDLFSCCAVEYRPAALAVKRAILKWAGSEQAGGVQLCKFLAEQTGGWQAVQLDAQLADIGGLPPGLAAWATAARTLRAENLRAALPAAAAEASAAAAKAAAAAAKVEPAAAQPAEADAAEPAETPVEATEAATDAAEGAEAEAKAGVAGSEADGLMAEPAPDAEPAAADGHDEAVDAAAEADAVAEPAAAAAAADSDAVADGAADGAAADDAAVPPTVDPRRLERAEKFKARGNDQFKAGRYAEAMAEYSRAISEHPENPVYYNNRAMASLKLFRFEAAEEDCNRALQLDLKGADKAKALLRRATARTALQKYPEAEKDLRQVLSIEPNNRQAREDLQHLQQMKADMAAAQQRMVAEFQAQRRLAAGGSGGGAAPGGGGSGGGAMPPGLPPGFDPSALPPGFDWSQLAAAGPEALAHMMGAGGGMEGGAPAGLGGFGSMFSGGR</sequence>
<feature type="region of interest" description="Disordered" evidence="2">
    <location>
        <begin position="109"/>
        <end position="149"/>
    </location>
</feature>
<dbReference type="InterPro" id="IPR019734">
    <property type="entry name" value="TPR_rpt"/>
</dbReference>
<dbReference type="Proteomes" id="UP000075714">
    <property type="component" value="Unassembled WGS sequence"/>
</dbReference>
<dbReference type="InterPro" id="IPR036928">
    <property type="entry name" value="AS_sf"/>
</dbReference>
<feature type="domain" description="Amidase" evidence="3">
    <location>
        <begin position="171"/>
        <end position="307"/>
    </location>
</feature>
<feature type="compositionally biased region" description="Low complexity" evidence="2">
    <location>
        <begin position="1"/>
        <end position="15"/>
    </location>
</feature>
<keyword evidence="5" id="KW-1185">Reference proteome</keyword>
<dbReference type="EMBL" id="LSYV01000006">
    <property type="protein sequence ID" value="KXZ54409.1"/>
    <property type="molecule type" value="Genomic_DNA"/>
</dbReference>
<evidence type="ECO:0000259" key="3">
    <source>
        <dbReference type="Pfam" id="PF01425"/>
    </source>
</evidence>
<feature type="repeat" description="TPR" evidence="1">
    <location>
        <begin position="582"/>
        <end position="615"/>
    </location>
</feature>
<dbReference type="Pfam" id="PF13181">
    <property type="entry name" value="TPR_8"/>
    <property type="match status" value="1"/>
</dbReference>
<dbReference type="InterPro" id="IPR011990">
    <property type="entry name" value="TPR-like_helical_dom_sf"/>
</dbReference>
<feature type="region of interest" description="Disordered" evidence="2">
    <location>
        <begin position="1"/>
        <end position="80"/>
    </location>
</feature>
<feature type="compositionally biased region" description="Gly residues" evidence="2">
    <location>
        <begin position="723"/>
        <end position="741"/>
    </location>
</feature>
<dbReference type="InterPro" id="IPR023631">
    <property type="entry name" value="Amidase_dom"/>
</dbReference>
<gene>
    <name evidence="4" type="ORF">GPECTOR_5g64</name>
</gene>
<evidence type="ECO:0000313" key="4">
    <source>
        <dbReference type="EMBL" id="KXZ54409.1"/>
    </source>
</evidence>
<dbReference type="Pfam" id="PF01425">
    <property type="entry name" value="Amidase"/>
    <property type="match status" value="1"/>
</dbReference>
<feature type="region of interest" description="Disordered" evidence="2">
    <location>
        <begin position="722"/>
        <end position="755"/>
    </location>
</feature>
<dbReference type="PANTHER" id="PTHR46310:SF7">
    <property type="entry name" value="AMIDASE 1"/>
    <property type="match status" value="1"/>
</dbReference>
<feature type="compositionally biased region" description="Low complexity" evidence="2">
    <location>
        <begin position="532"/>
        <end position="545"/>
    </location>
</feature>
<dbReference type="PANTHER" id="PTHR46310">
    <property type="entry name" value="AMIDASE 1"/>
    <property type="match status" value="1"/>
</dbReference>
<dbReference type="STRING" id="33097.A0A150GX67"/>
<dbReference type="Gene3D" id="1.25.40.10">
    <property type="entry name" value="Tetratricopeptide repeat domain"/>
    <property type="match status" value="1"/>
</dbReference>
<feature type="compositionally biased region" description="Low complexity" evidence="2">
    <location>
        <begin position="123"/>
        <end position="137"/>
    </location>
</feature>
<organism evidence="4 5">
    <name type="scientific">Gonium pectorale</name>
    <name type="common">Green alga</name>
    <dbReference type="NCBI Taxonomy" id="33097"/>
    <lineage>
        <taxon>Eukaryota</taxon>
        <taxon>Viridiplantae</taxon>
        <taxon>Chlorophyta</taxon>
        <taxon>core chlorophytes</taxon>
        <taxon>Chlorophyceae</taxon>
        <taxon>CS clade</taxon>
        <taxon>Chlamydomonadales</taxon>
        <taxon>Volvocaceae</taxon>
        <taxon>Gonium</taxon>
    </lineage>
</organism>
<evidence type="ECO:0000256" key="2">
    <source>
        <dbReference type="SAM" id="MobiDB-lite"/>
    </source>
</evidence>
<feature type="compositionally biased region" description="Low complexity" evidence="2">
    <location>
        <begin position="467"/>
        <end position="524"/>
    </location>
</feature>
<dbReference type="SUPFAM" id="SSF75304">
    <property type="entry name" value="Amidase signature (AS) enzymes"/>
    <property type="match status" value="1"/>
</dbReference>
<reference evidence="5" key="1">
    <citation type="journal article" date="2016" name="Nat. Commun.">
        <title>The Gonium pectorale genome demonstrates co-option of cell cycle regulation during the evolution of multicellularity.</title>
        <authorList>
            <person name="Hanschen E.R."/>
            <person name="Marriage T.N."/>
            <person name="Ferris P.J."/>
            <person name="Hamaji T."/>
            <person name="Toyoda A."/>
            <person name="Fujiyama A."/>
            <person name="Neme R."/>
            <person name="Noguchi H."/>
            <person name="Minakuchi Y."/>
            <person name="Suzuki M."/>
            <person name="Kawai-Toyooka H."/>
            <person name="Smith D.R."/>
            <person name="Sparks H."/>
            <person name="Anderson J."/>
            <person name="Bakaric R."/>
            <person name="Luria V."/>
            <person name="Karger A."/>
            <person name="Kirschner M.W."/>
            <person name="Durand P.M."/>
            <person name="Michod R.E."/>
            <person name="Nozaki H."/>
            <person name="Olson B.J."/>
        </authorList>
    </citation>
    <scope>NUCLEOTIDE SEQUENCE [LARGE SCALE GENOMIC DNA]</scope>
    <source>
        <strain evidence="5">NIES-2863</strain>
    </source>
</reference>
<evidence type="ECO:0000313" key="5">
    <source>
        <dbReference type="Proteomes" id="UP000075714"/>
    </source>
</evidence>
<feature type="region of interest" description="Disordered" evidence="2">
    <location>
        <begin position="558"/>
        <end position="579"/>
    </location>
</feature>
<protein>
    <recommendedName>
        <fullName evidence="3">Amidase domain-containing protein</fullName>
    </recommendedName>
</protein>
<dbReference type="OrthoDB" id="2335338at2759"/>
<name>A0A150GX67_GONPE</name>